<sequence length="192" mass="20463">MPLLSQRLLWRSYPKATAPSPCPPRRRGNRLGAFDTEPPDRLPLLQSLEAAQPTSSERERSDFIRAGGIAFAVGALAIATEGNKEWIAAHQELSMAVLFGAGYLAIIAEELLGLEKAAIALLMAAGLWSIRAAANPQVVEEVGAALGEVSQVIFFLMGAMTIVEVVDSHQASSGVRCDVTGLECPCMQCDIT</sequence>
<organism evidence="2 3">
    <name type="scientific">Haematococcus lacustris</name>
    <name type="common">Green alga</name>
    <name type="synonym">Haematococcus pluvialis</name>
    <dbReference type="NCBI Taxonomy" id="44745"/>
    <lineage>
        <taxon>Eukaryota</taxon>
        <taxon>Viridiplantae</taxon>
        <taxon>Chlorophyta</taxon>
        <taxon>core chlorophytes</taxon>
        <taxon>Chlorophyceae</taxon>
        <taxon>CS clade</taxon>
        <taxon>Chlamydomonadales</taxon>
        <taxon>Haematococcaceae</taxon>
        <taxon>Haematococcus</taxon>
    </lineage>
</organism>
<evidence type="ECO:0000313" key="2">
    <source>
        <dbReference type="EMBL" id="GFH30546.1"/>
    </source>
</evidence>
<dbReference type="GO" id="GO:0015297">
    <property type="term" value="F:antiporter activity"/>
    <property type="evidence" value="ECO:0007669"/>
    <property type="project" value="InterPro"/>
</dbReference>
<evidence type="ECO:0000313" key="3">
    <source>
        <dbReference type="Proteomes" id="UP000485058"/>
    </source>
</evidence>
<dbReference type="PANTHER" id="PTHR43269:SF2">
    <property type="entry name" value="SODIUM_PROTON ANTIPORTER 1-RELATED"/>
    <property type="match status" value="1"/>
</dbReference>
<dbReference type="AlphaFoldDB" id="A0A6A0ACR8"/>
<comment type="caution">
    <text evidence="2">The sequence shown here is derived from an EMBL/GenBank/DDBJ whole genome shotgun (WGS) entry which is preliminary data.</text>
</comment>
<evidence type="ECO:0000256" key="1">
    <source>
        <dbReference type="SAM" id="MobiDB-lite"/>
    </source>
</evidence>
<dbReference type="Proteomes" id="UP000485058">
    <property type="component" value="Unassembled WGS sequence"/>
</dbReference>
<name>A0A6A0ACR8_HAELA</name>
<feature type="region of interest" description="Disordered" evidence="1">
    <location>
        <begin position="15"/>
        <end position="41"/>
    </location>
</feature>
<dbReference type="InterPro" id="IPR045016">
    <property type="entry name" value="NhaD-like"/>
</dbReference>
<keyword evidence="3" id="KW-1185">Reference proteome</keyword>
<dbReference type="PANTHER" id="PTHR43269">
    <property type="entry name" value="SODIUM/PROTON ANTIPORTER 1-RELATED"/>
    <property type="match status" value="1"/>
</dbReference>
<proteinExistence type="predicted"/>
<accession>A0A6A0ACR8</accession>
<dbReference type="EMBL" id="BLLF01004976">
    <property type="protein sequence ID" value="GFH30546.1"/>
    <property type="molecule type" value="Genomic_DNA"/>
</dbReference>
<dbReference type="GO" id="GO:0006814">
    <property type="term" value="P:sodium ion transport"/>
    <property type="evidence" value="ECO:0007669"/>
    <property type="project" value="InterPro"/>
</dbReference>
<protein>
    <submittedName>
        <fullName evidence="2">CitMHS domain-containing protein</fullName>
    </submittedName>
</protein>
<gene>
    <name evidence="2" type="ORF">HaLaN_29420</name>
</gene>
<reference evidence="2 3" key="1">
    <citation type="submission" date="2020-02" db="EMBL/GenBank/DDBJ databases">
        <title>Draft genome sequence of Haematococcus lacustris strain NIES-144.</title>
        <authorList>
            <person name="Morimoto D."/>
            <person name="Nakagawa S."/>
            <person name="Yoshida T."/>
            <person name="Sawayama S."/>
        </authorList>
    </citation>
    <scope>NUCLEOTIDE SEQUENCE [LARGE SCALE GENOMIC DNA]</scope>
    <source>
        <strain evidence="2 3">NIES-144</strain>
    </source>
</reference>